<dbReference type="Pfam" id="PF05257">
    <property type="entry name" value="CHAP"/>
    <property type="match status" value="1"/>
</dbReference>
<name>A0A561T7G0_9ACTN</name>
<dbReference type="Proteomes" id="UP000317940">
    <property type="component" value="Unassembled WGS sequence"/>
</dbReference>
<keyword evidence="1" id="KW-0732">Signal</keyword>
<accession>A0A561T7G0</accession>
<organism evidence="3 4">
    <name type="scientific">Kitasatospora viridis</name>
    <dbReference type="NCBI Taxonomy" id="281105"/>
    <lineage>
        <taxon>Bacteria</taxon>
        <taxon>Bacillati</taxon>
        <taxon>Actinomycetota</taxon>
        <taxon>Actinomycetes</taxon>
        <taxon>Kitasatosporales</taxon>
        <taxon>Streptomycetaceae</taxon>
        <taxon>Kitasatospora</taxon>
    </lineage>
</organism>
<sequence>MSSAPAPTRPASLTLLAAALTAPLLVVTAAPEASASSGVGMVAAQLARVNGGKGAGTCSQVNPAPNSLGGTAFDDSCTGNSGAPEYWCADFAKWVWRNAGADTTGLTAWAHSFVEAAPQDGATVHTDPAYRPQPGDAVVYSTHHVGIVSAVGEDGSIEITNGDWGGEDLVGVPEAVEEAHFGATSLVVLHQVPAAQVPVGVYQQAQHYTATAYVTPRPARHVALEMLNRP</sequence>
<keyword evidence="4" id="KW-1185">Reference proteome</keyword>
<dbReference type="AlphaFoldDB" id="A0A561T7G0"/>
<evidence type="ECO:0000256" key="1">
    <source>
        <dbReference type="SAM" id="SignalP"/>
    </source>
</evidence>
<evidence type="ECO:0000313" key="3">
    <source>
        <dbReference type="EMBL" id="TWF83040.1"/>
    </source>
</evidence>
<dbReference type="OrthoDB" id="9815928at2"/>
<feature type="chain" id="PRO_5021993789" evidence="1">
    <location>
        <begin position="36"/>
        <end position="230"/>
    </location>
</feature>
<dbReference type="RefSeq" id="WP_145910279.1">
    <property type="nucleotide sequence ID" value="NZ_BAAAMZ010000009.1"/>
</dbReference>
<feature type="signal peptide" evidence="1">
    <location>
        <begin position="1"/>
        <end position="35"/>
    </location>
</feature>
<protein>
    <submittedName>
        <fullName evidence="3">CHAP domain-containing protein</fullName>
    </submittedName>
</protein>
<proteinExistence type="predicted"/>
<dbReference type="InterPro" id="IPR007921">
    <property type="entry name" value="CHAP_dom"/>
</dbReference>
<comment type="caution">
    <text evidence="3">The sequence shown here is derived from an EMBL/GenBank/DDBJ whole genome shotgun (WGS) entry which is preliminary data.</text>
</comment>
<reference evidence="3 4" key="1">
    <citation type="submission" date="2019-06" db="EMBL/GenBank/DDBJ databases">
        <title>Sequencing the genomes of 1000 actinobacteria strains.</title>
        <authorList>
            <person name="Klenk H.-P."/>
        </authorList>
    </citation>
    <scope>NUCLEOTIDE SEQUENCE [LARGE SCALE GENOMIC DNA]</scope>
    <source>
        <strain evidence="3 4">DSM 44826</strain>
    </source>
</reference>
<gene>
    <name evidence="3" type="ORF">FHX73_14523</name>
</gene>
<dbReference type="SUPFAM" id="SSF54001">
    <property type="entry name" value="Cysteine proteinases"/>
    <property type="match status" value="1"/>
</dbReference>
<evidence type="ECO:0000259" key="2">
    <source>
        <dbReference type="Pfam" id="PF05257"/>
    </source>
</evidence>
<dbReference type="Gene3D" id="3.90.1720.10">
    <property type="entry name" value="endopeptidase domain like (from Nostoc punctiforme)"/>
    <property type="match status" value="1"/>
</dbReference>
<dbReference type="EMBL" id="VIWT01000004">
    <property type="protein sequence ID" value="TWF83040.1"/>
    <property type="molecule type" value="Genomic_DNA"/>
</dbReference>
<evidence type="ECO:0000313" key="4">
    <source>
        <dbReference type="Proteomes" id="UP000317940"/>
    </source>
</evidence>
<dbReference type="InterPro" id="IPR038765">
    <property type="entry name" value="Papain-like_cys_pep_sf"/>
</dbReference>
<feature type="domain" description="Peptidase C51" evidence="2">
    <location>
        <begin position="86"/>
        <end position="161"/>
    </location>
</feature>